<dbReference type="RefSeq" id="XP_062676884.1">
    <property type="nucleotide sequence ID" value="XM_062827537.1"/>
</dbReference>
<evidence type="ECO:0000313" key="1">
    <source>
        <dbReference type="EMBL" id="KAK3334718.1"/>
    </source>
</evidence>
<proteinExistence type="predicted"/>
<keyword evidence="2" id="KW-1185">Reference proteome</keyword>
<dbReference type="GeneID" id="87864691"/>
<reference evidence="1" key="1">
    <citation type="journal article" date="2023" name="Mol. Phylogenet. Evol.">
        <title>Genome-scale phylogeny and comparative genomics of the fungal order Sordariales.</title>
        <authorList>
            <person name="Hensen N."/>
            <person name="Bonometti L."/>
            <person name="Westerberg I."/>
            <person name="Brannstrom I.O."/>
            <person name="Guillou S."/>
            <person name="Cros-Aarteil S."/>
            <person name="Calhoun S."/>
            <person name="Haridas S."/>
            <person name="Kuo A."/>
            <person name="Mondo S."/>
            <person name="Pangilinan J."/>
            <person name="Riley R."/>
            <person name="LaButti K."/>
            <person name="Andreopoulos B."/>
            <person name="Lipzen A."/>
            <person name="Chen C."/>
            <person name="Yan M."/>
            <person name="Daum C."/>
            <person name="Ng V."/>
            <person name="Clum A."/>
            <person name="Steindorff A."/>
            <person name="Ohm R.A."/>
            <person name="Martin F."/>
            <person name="Silar P."/>
            <person name="Natvig D.O."/>
            <person name="Lalanne C."/>
            <person name="Gautier V."/>
            <person name="Ament-Velasquez S.L."/>
            <person name="Kruys A."/>
            <person name="Hutchinson M.I."/>
            <person name="Powell A.J."/>
            <person name="Barry K."/>
            <person name="Miller A.N."/>
            <person name="Grigoriev I.V."/>
            <person name="Debuchy R."/>
            <person name="Gladieux P."/>
            <person name="Hiltunen Thoren M."/>
            <person name="Johannesson H."/>
        </authorList>
    </citation>
    <scope>NUCLEOTIDE SEQUENCE</scope>
    <source>
        <strain evidence="1">CBS 560.94</strain>
    </source>
</reference>
<dbReference type="EMBL" id="JAUEPP010000009">
    <property type="protein sequence ID" value="KAK3334718.1"/>
    <property type="molecule type" value="Genomic_DNA"/>
</dbReference>
<gene>
    <name evidence="1" type="ORF">B0H65DRAFT_479599</name>
</gene>
<dbReference type="AlphaFoldDB" id="A0AAE0J0I7"/>
<organism evidence="1 2">
    <name type="scientific">Neurospora tetraspora</name>
    <dbReference type="NCBI Taxonomy" id="94610"/>
    <lineage>
        <taxon>Eukaryota</taxon>
        <taxon>Fungi</taxon>
        <taxon>Dikarya</taxon>
        <taxon>Ascomycota</taxon>
        <taxon>Pezizomycotina</taxon>
        <taxon>Sordariomycetes</taxon>
        <taxon>Sordariomycetidae</taxon>
        <taxon>Sordariales</taxon>
        <taxon>Sordariaceae</taxon>
        <taxon>Neurospora</taxon>
    </lineage>
</organism>
<protein>
    <submittedName>
        <fullName evidence="1">Uncharacterized protein</fullName>
    </submittedName>
</protein>
<comment type="caution">
    <text evidence="1">The sequence shown here is derived from an EMBL/GenBank/DDBJ whole genome shotgun (WGS) entry which is preliminary data.</text>
</comment>
<accession>A0AAE0J0I7</accession>
<name>A0AAE0J0I7_9PEZI</name>
<dbReference type="Proteomes" id="UP001278500">
    <property type="component" value="Unassembled WGS sequence"/>
</dbReference>
<reference evidence="1" key="2">
    <citation type="submission" date="2023-06" db="EMBL/GenBank/DDBJ databases">
        <authorList>
            <consortium name="Lawrence Berkeley National Laboratory"/>
            <person name="Haridas S."/>
            <person name="Hensen N."/>
            <person name="Bonometti L."/>
            <person name="Westerberg I."/>
            <person name="Brannstrom I.O."/>
            <person name="Guillou S."/>
            <person name="Cros-Aarteil S."/>
            <person name="Calhoun S."/>
            <person name="Kuo A."/>
            <person name="Mondo S."/>
            <person name="Pangilinan J."/>
            <person name="Riley R."/>
            <person name="Labutti K."/>
            <person name="Andreopoulos B."/>
            <person name="Lipzen A."/>
            <person name="Chen C."/>
            <person name="Yanf M."/>
            <person name="Daum C."/>
            <person name="Ng V."/>
            <person name="Clum A."/>
            <person name="Steindorff A."/>
            <person name="Ohm R."/>
            <person name="Martin F."/>
            <person name="Silar P."/>
            <person name="Natvig D."/>
            <person name="Lalanne C."/>
            <person name="Gautier V."/>
            <person name="Ament-Velasquez S.L."/>
            <person name="Kruys A."/>
            <person name="Hutchinson M.I."/>
            <person name="Powell A.J."/>
            <person name="Barry K."/>
            <person name="Miller A.N."/>
            <person name="Grigoriev I.V."/>
            <person name="Debuchy R."/>
            <person name="Gladieux P."/>
            <person name="Thoren M.H."/>
            <person name="Johannesson H."/>
        </authorList>
    </citation>
    <scope>NUCLEOTIDE SEQUENCE</scope>
    <source>
        <strain evidence="1">CBS 560.94</strain>
    </source>
</reference>
<sequence length="104" mass="11198">MDCLVLLHGFEHPADERTPQPSPGLVCPEDLRSPNFESGIQWWERGLEYGAISTNYSTLASAASGKTGSVHRGEGGLVEGPKVLDWNVPATPGNGMGRYLVTCR</sequence>
<evidence type="ECO:0000313" key="2">
    <source>
        <dbReference type="Proteomes" id="UP001278500"/>
    </source>
</evidence>